<evidence type="ECO:0000256" key="9">
    <source>
        <dbReference type="ARBA" id="ARBA00022842"/>
    </source>
</evidence>
<gene>
    <name evidence="16" type="ORF">DAPK24_041270</name>
</gene>
<feature type="compositionally biased region" description="Basic and acidic residues" evidence="13">
    <location>
        <begin position="395"/>
        <end position="418"/>
    </location>
</feature>
<feature type="domain" description="XPG N-terminal" evidence="15">
    <location>
        <begin position="1"/>
        <end position="98"/>
    </location>
</feature>
<reference evidence="16 17" key="1">
    <citation type="journal article" date="2023" name="Elife">
        <title>Identification of key yeast species and microbe-microbe interactions impacting larval growth of Drosophila in the wild.</title>
        <authorList>
            <person name="Mure A."/>
            <person name="Sugiura Y."/>
            <person name="Maeda R."/>
            <person name="Honda K."/>
            <person name="Sakurai N."/>
            <person name="Takahashi Y."/>
            <person name="Watada M."/>
            <person name="Katoh T."/>
            <person name="Gotoh A."/>
            <person name="Gotoh Y."/>
            <person name="Taniguchi I."/>
            <person name="Nakamura K."/>
            <person name="Hayashi T."/>
            <person name="Katayama T."/>
            <person name="Uemura T."/>
            <person name="Hattori Y."/>
        </authorList>
    </citation>
    <scope>NUCLEOTIDE SEQUENCE [LARGE SCALE GENOMIC DNA]</scope>
    <source>
        <strain evidence="16 17">PK-24</strain>
    </source>
</reference>
<dbReference type="InterPro" id="IPR036279">
    <property type="entry name" value="5-3_exonuclease_C_sf"/>
</dbReference>
<keyword evidence="6" id="KW-0255">Endonuclease</keyword>
<dbReference type="GO" id="GO:0003697">
    <property type="term" value="F:single-stranded DNA binding"/>
    <property type="evidence" value="ECO:0007669"/>
    <property type="project" value="InterPro"/>
</dbReference>
<dbReference type="CDD" id="cd09868">
    <property type="entry name" value="PIN_XPG_RAD2"/>
    <property type="match status" value="2"/>
</dbReference>
<feature type="region of interest" description="Disordered" evidence="13">
    <location>
        <begin position="1141"/>
        <end position="1167"/>
    </location>
</feature>
<keyword evidence="4" id="KW-0540">Nuclease</keyword>
<feature type="compositionally biased region" description="Basic and acidic residues" evidence="13">
    <location>
        <begin position="650"/>
        <end position="662"/>
    </location>
</feature>
<dbReference type="InterPro" id="IPR008918">
    <property type="entry name" value="HhH2"/>
</dbReference>
<feature type="domain" description="XPG-I" evidence="14">
    <location>
        <begin position="900"/>
        <end position="969"/>
    </location>
</feature>
<feature type="compositionally biased region" description="Basic and acidic residues" evidence="13">
    <location>
        <begin position="1141"/>
        <end position="1151"/>
    </location>
</feature>
<dbReference type="FunFam" id="1.10.150.20:FF:000030">
    <property type="entry name" value="Flap endonuclease GEN-like 1"/>
    <property type="match status" value="1"/>
</dbReference>
<dbReference type="PROSITE" id="PS00841">
    <property type="entry name" value="XPG_1"/>
    <property type="match status" value="1"/>
</dbReference>
<dbReference type="InterPro" id="IPR029060">
    <property type="entry name" value="PIN-like_dom_sf"/>
</dbReference>
<dbReference type="GO" id="GO:0006289">
    <property type="term" value="P:nucleotide-excision repair"/>
    <property type="evidence" value="ECO:0007669"/>
    <property type="project" value="InterPro"/>
</dbReference>
<feature type="region of interest" description="Disordered" evidence="13">
    <location>
        <begin position="161"/>
        <end position="186"/>
    </location>
</feature>
<dbReference type="GO" id="GO:0046872">
    <property type="term" value="F:metal ion binding"/>
    <property type="evidence" value="ECO:0007669"/>
    <property type="project" value="UniProtKB-KW"/>
</dbReference>
<dbReference type="SMART" id="SM00485">
    <property type="entry name" value="XPGN"/>
    <property type="match status" value="1"/>
</dbReference>
<evidence type="ECO:0000256" key="2">
    <source>
        <dbReference type="ARBA" id="ARBA00004123"/>
    </source>
</evidence>
<evidence type="ECO:0000259" key="15">
    <source>
        <dbReference type="SMART" id="SM00485"/>
    </source>
</evidence>
<dbReference type="PANTHER" id="PTHR16171:SF7">
    <property type="entry name" value="DNA REPAIR PROTEIN RAD2"/>
    <property type="match status" value="1"/>
</dbReference>
<evidence type="ECO:0000256" key="13">
    <source>
        <dbReference type="SAM" id="MobiDB-lite"/>
    </source>
</evidence>
<evidence type="ECO:0000256" key="11">
    <source>
        <dbReference type="ARBA" id="ARBA00023242"/>
    </source>
</evidence>
<dbReference type="Gene3D" id="3.40.50.1010">
    <property type="entry name" value="5'-nuclease"/>
    <property type="match status" value="2"/>
</dbReference>
<keyword evidence="11" id="KW-0539">Nucleus</keyword>
<feature type="compositionally biased region" description="Basic and acidic residues" evidence="13">
    <location>
        <begin position="744"/>
        <end position="759"/>
    </location>
</feature>
<dbReference type="SUPFAM" id="SSF47807">
    <property type="entry name" value="5' to 3' exonuclease, C-terminal subdomain"/>
    <property type="match status" value="1"/>
</dbReference>
<dbReference type="GO" id="GO:0048256">
    <property type="term" value="F:flap endonuclease activity"/>
    <property type="evidence" value="ECO:0007669"/>
    <property type="project" value="UniProtKB-ARBA"/>
</dbReference>
<dbReference type="SUPFAM" id="SSF88723">
    <property type="entry name" value="PIN domain-like"/>
    <property type="match status" value="1"/>
</dbReference>
<comment type="similarity">
    <text evidence="12">Belongs to the XPG/RAD2 endonuclease family. GEN subfamily.</text>
</comment>
<evidence type="ECO:0000256" key="8">
    <source>
        <dbReference type="ARBA" id="ARBA00022801"/>
    </source>
</evidence>
<evidence type="ECO:0000256" key="10">
    <source>
        <dbReference type="ARBA" id="ARBA00023204"/>
    </source>
</evidence>
<dbReference type="InterPro" id="IPR006085">
    <property type="entry name" value="XPG_DNA_repair_N"/>
</dbReference>
<dbReference type="Gene3D" id="1.10.150.20">
    <property type="entry name" value="5' to 3' exonuclease, C-terminal subdomain"/>
    <property type="match status" value="1"/>
</dbReference>
<evidence type="ECO:0000256" key="12">
    <source>
        <dbReference type="ARBA" id="ARBA00038112"/>
    </source>
</evidence>
<evidence type="ECO:0000256" key="1">
    <source>
        <dbReference type="ARBA" id="ARBA00001946"/>
    </source>
</evidence>
<evidence type="ECO:0000313" key="16">
    <source>
        <dbReference type="EMBL" id="GMM47529.1"/>
    </source>
</evidence>
<dbReference type="PRINTS" id="PR00066">
    <property type="entry name" value="XRODRMPGMNTG"/>
</dbReference>
<dbReference type="CDD" id="cd09904">
    <property type="entry name" value="H3TH_XPG"/>
    <property type="match status" value="1"/>
</dbReference>
<dbReference type="InterPro" id="IPR001044">
    <property type="entry name" value="XPG/Rad2_eukaryotes"/>
</dbReference>
<keyword evidence="5" id="KW-0479">Metal-binding</keyword>
<feature type="region of interest" description="Disordered" evidence="13">
    <location>
        <begin position="607"/>
        <end position="670"/>
    </location>
</feature>
<dbReference type="PRINTS" id="PR00853">
    <property type="entry name" value="XPGRADSUPER"/>
</dbReference>
<dbReference type="Pfam" id="PF00752">
    <property type="entry name" value="XPG_N"/>
    <property type="match status" value="1"/>
</dbReference>
<protein>
    <submittedName>
        <fullName evidence="16">SsDNA endodeoxyribonuclease</fullName>
    </submittedName>
</protein>
<dbReference type="InterPro" id="IPR006084">
    <property type="entry name" value="XPG/Rad2"/>
</dbReference>
<dbReference type="SMART" id="SM00484">
    <property type="entry name" value="XPGI"/>
    <property type="match status" value="1"/>
</dbReference>
<keyword evidence="17" id="KW-1185">Reference proteome</keyword>
<evidence type="ECO:0000256" key="5">
    <source>
        <dbReference type="ARBA" id="ARBA00022723"/>
    </source>
</evidence>
<dbReference type="InterPro" id="IPR019974">
    <property type="entry name" value="XPG_CS"/>
</dbReference>
<comment type="cofactor">
    <cofactor evidence="1">
        <name>Mg(2+)</name>
        <dbReference type="ChEBI" id="CHEBI:18420"/>
    </cofactor>
</comment>
<dbReference type="EMBL" id="BTGB01000009">
    <property type="protein sequence ID" value="GMM47529.1"/>
    <property type="molecule type" value="Genomic_DNA"/>
</dbReference>
<dbReference type="Proteomes" id="UP001378960">
    <property type="component" value="Unassembled WGS sequence"/>
</dbReference>
<evidence type="ECO:0000256" key="7">
    <source>
        <dbReference type="ARBA" id="ARBA00022763"/>
    </source>
</evidence>
<keyword evidence="9" id="KW-0460">Magnesium</keyword>
<evidence type="ECO:0000259" key="14">
    <source>
        <dbReference type="SMART" id="SM00484"/>
    </source>
</evidence>
<keyword evidence="10" id="KW-0234">DNA repair</keyword>
<dbReference type="Pfam" id="PF00867">
    <property type="entry name" value="XPG_I"/>
    <property type="match status" value="1"/>
</dbReference>
<keyword evidence="7" id="KW-0227">DNA damage</keyword>
<dbReference type="FunFam" id="3.40.50.1010:FF:000061">
    <property type="entry name" value="Single-stranded DNA endonuclease (Eurofung)"/>
    <property type="match status" value="1"/>
</dbReference>
<evidence type="ECO:0000256" key="3">
    <source>
        <dbReference type="ARBA" id="ARBA00005283"/>
    </source>
</evidence>
<feature type="compositionally biased region" description="Basic and acidic residues" evidence="13">
    <location>
        <begin position="177"/>
        <end position="186"/>
    </location>
</feature>
<feature type="compositionally biased region" description="Low complexity" evidence="13">
    <location>
        <begin position="161"/>
        <end position="174"/>
    </location>
</feature>
<feature type="region of interest" description="Disordered" evidence="13">
    <location>
        <begin position="738"/>
        <end position="759"/>
    </location>
</feature>
<accession>A0AAV5R7J3</accession>
<evidence type="ECO:0000256" key="6">
    <source>
        <dbReference type="ARBA" id="ARBA00022759"/>
    </source>
</evidence>
<evidence type="ECO:0000313" key="17">
    <source>
        <dbReference type="Proteomes" id="UP001378960"/>
    </source>
</evidence>
<organism evidence="16 17">
    <name type="scientific">Pichia kluyveri</name>
    <name type="common">Yeast</name>
    <dbReference type="NCBI Taxonomy" id="36015"/>
    <lineage>
        <taxon>Eukaryota</taxon>
        <taxon>Fungi</taxon>
        <taxon>Dikarya</taxon>
        <taxon>Ascomycota</taxon>
        <taxon>Saccharomycotina</taxon>
        <taxon>Pichiomycetes</taxon>
        <taxon>Pichiales</taxon>
        <taxon>Pichiaceae</taxon>
        <taxon>Pichia</taxon>
    </lineage>
</organism>
<dbReference type="AlphaFoldDB" id="A0AAV5R7J3"/>
<dbReference type="SMART" id="SM00279">
    <property type="entry name" value="HhH2"/>
    <property type="match status" value="1"/>
</dbReference>
<keyword evidence="8" id="KW-0378">Hydrolase</keyword>
<dbReference type="InterPro" id="IPR006086">
    <property type="entry name" value="XPG-I_dom"/>
</dbReference>
<comment type="similarity">
    <text evidence="3">Belongs to the XPG/RAD2 endonuclease family. XPG subfamily.</text>
</comment>
<dbReference type="GO" id="GO:0005634">
    <property type="term" value="C:nucleus"/>
    <property type="evidence" value="ECO:0007669"/>
    <property type="project" value="UniProtKB-SubCell"/>
</dbReference>
<comment type="caution">
    <text evidence="16">The sequence shown here is derived from an EMBL/GenBank/DDBJ whole genome shotgun (WGS) entry which is preliminary data.</text>
</comment>
<sequence>MGVHGLWEILAPSSRPVRVEALRNRKLAVDASIWIYQFLKAVRDNEGNQMKNSHIVGFFRRICKLLYFGIKPVFVFDGGVPVLKRKTIQKRKEKREGNRESIQQIAHKILAKRLQEFADGKLSSPKKQKRSVNTSTFTKATRIEKPTNELYFDAYYDDENGITNNENTESSTTIKSKKPEKESPMFKQQDEFDLPVLNNGIKKDSSDTRLVADNEYERLTSDIKDGLDEIDLDNINPQSKEFTNLPLSTQYIVLSHLRLRSRLRMGYTKTQLQKLFPDPMEFSKFQIKMVQKRNYFTQKIMNVTGMDGDINDDIISRRIASDKNRAYNLKRIGDGYALSISKQEIDGNSYKKPVFLEDNIEKPKIEEISDHFYSDNSENDDIDWDDVEVVSESVKTDFKKPERKEKKKEKVEKVEKVENPLFLQDSDESENSENDDDDDESIEMEDVTDAPVLNNTEDGEDEIMKQIQYLYDYSNKHNKKKSNETDTVPETEEKEFTVISDDDDMDEYHEMQIKQIEEEELRLAVERSKNDYLNSLDEEKNGKTENNKLNDEVPIILSTSSLAKTLKLPNFSMKNNLLFGGSSNVKKPEPKRQIVEISDVEDFDDSNINHLKNLNNEDNKDIEKKEKEEVKEEEKKKPLPLPEWFTNASDFKEPDVKEKSENKVQNQTNDEKAGLISYGDVENYFSSDDDNDIDFIEVTNSKNEIVDLESEDGNGINNGEVIDLDDVDEEKKVVDTVDQFENENENKGPRGRGEDTLPQHVDVGKSADELLKAYNVGTVRNDEAENSDRSHSIETLKPQNLMNVLSGNKAVNDIDENDDSGDDDFSDEDEVNLLLDMADEGSSYNNFIDNLQNNGTNSNAKTSTWNIDDEAKFQEQLKKQKRDSDEVSTKMIYDIQDLLSRFGIPFITAPMEAEAQCAELKLLGLVDGIITDDSDCFLFGGDRIYKNLFNDKHTVECYQNDDIIYELGINRNNMIELAILLGSDYTEGIKGVGKVTAMEILGEFKTLEKFKEWWVDYQHGIIDTSTDTPIRKKIRKKLSKKLFIGNDFPNKLIYEAYTHPEVDHDKTQFKWGQPNIEKLRTYLKYNIGWNEEKVDDILSPVIKNMGKPQTSIEEFFSVESVQRRRKLDLSKGILDATEKLKEYQTKKRSGDDGDGNDESSTNKRLKV</sequence>
<comment type="subcellular location">
    <subcellularLocation>
        <location evidence="2">Nucleus</location>
    </subcellularLocation>
</comment>
<dbReference type="PROSITE" id="PS00842">
    <property type="entry name" value="XPG_2"/>
    <property type="match status" value="1"/>
</dbReference>
<name>A0AAV5R7J3_PICKL</name>
<feature type="compositionally biased region" description="Acidic residues" evidence="13">
    <location>
        <begin position="425"/>
        <end position="448"/>
    </location>
</feature>
<proteinExistence type="inferred from homology"/>
<dbReference type="PANTHER" id="PTHR16171">
    <property type="entry name" value="DNA REPAIR PROTEIN COMPLEMENTING XP-G CELLS-RELATED"/>
    <property type="match status" value="1"/>
</dbReference>
<evidence type="ECO:0000256" key="4">
    <source>
        <dbReference type="ARBA" id="ARBA00022722"/>
    </source>
</evidence>
<feature type="compositionally biased region" description="Basic and acidic residues" evidence="13">
    <location>
        <begin position="615"/>
        <end position="637"/>
    </location>
</feature>
<feature type="region of interest" description="Disordered" evidence="13">
    <location>
        <begin position="395"/>
        <end position="505"/>
    </location>
</feature>